<feature type="region of interest" description="Disordered" evidence="1">
    <location>
        <begin position="1"/>
        <end position="43"/>
    </location>
</feature>
<protein>
    <submittedName>
        <fullName evidence="2">Uncharacterized protein</fullName>
    </submittedName>
</protein>
<sequence>FDEKEHEFERRKPESEVNVSLSSSTQSKKHDDKTKREAKGKSRVASLTGYRNLSVEFNDFFDNIINKDNAAGTLVPAVGQISTNITNTFSDVGPSNELEDITYSDDEDDVGAEADFNNLETTITVSPILTTRAHKDHHVTQIIGDFSSATQTRSMTKVAKDQCGLSQINNDDFHTCMFACFLSKEEPKRVHQALKDPSWIEAMQEELFQFKMQKVWVLVDLPYEKRAIGTKWVFRNKRD</sequence>
<name>A0A699Q8L4_TANCI</name>
<dbReference type="EMBL" id="BKCJ010983858">
    <property type="protein sequence ID" value="GFC60034.1"/>
    <property type="molecule type" value="Genomic_DNA"/>
</dbReference>
<evidence type="ECO:0000256" key="1">
    <source>
        <dbReference type="SAM" id="MobiDB-lite"/>
    </source>
</evidence>
<evidence type="ECO:0000313" key="2">
    <source>
        <dbReference type="EMBL" id="GFC60034.1"/>
    </source>
</evidence>
<feature type="compositionally biased region" description="Basic and acidic residues" evidence="1">
    <location>
        <begin position="1"/>
        <end position="15"/>
    </location>
</feature>
<feature type="compositionally biased region" description="Basic and acidic residues" evidence="1">
    <location>
        <begin position="28"/>
        <end position="40"/>
    </location>
</feature>
<gene>
    <name evidence="2" type="ORF">Tci_832004</name>
</gene>
<feature type="non-terminal residue" evidence="2">
    <location>
        <position position="1"/>
    </location>
</feature>
<dbReference type="AlphaFoldDB" id="A0A699Q8L4"/>
<feature type="compositionally biased region" description="Polar residues" evidence="1">
    <location>
        <begin position="17"/>
        <end position="26"/>
    </location>
</feature>
<reference evidence="2" key="1">
    <citation type="journal article" date="2019" name="Sci. Rep.">
        <title>Draft genome of Tanacetum cinerariifolium, the natural source of mosquito coil.</title>
        <authorList>
            <person name="Yamashiro T."/>
            <person name="Shiraishi A."/>
            <person name="Satake H."/>
            <person name="Nakayama K."/>
        </authorList>
    </citation>
    <scope>NUCLEOTIDE SEQUENCE</scope>
</reference>
<proteinExistence type="predicted"/>
<accession>A0A699Q8L4</accession>
<organism evidence="2">
    <name type="scientific">Tanacetum cinerariifolium</name>
    <name type="common">Dalmatian daisy</name>
    <name type="synonym">Chrysanthemum cinerariifolium</name>
    <dbReference type="NCBI Taxonomy" id="118510"/>
    <lineage>
        <taxon>Eukaryota</taxon>
        <taxon>Viridiplantae</taxon>
        <taxon>Streptophyta</taxon>
        <taxon>Embryophyta</taxon>
        <taxon>Tracheophyta</taxon>
        <taxon>Spermatophyta</taxon>
        <taxon>Magnoliopsida</taxon>
        <taxon>eudicotyledons</taxon>
        <taxon>Gunneridae</taxon>
        <taxon>Pentapetalae</taxon>
        <taxon>asterids</taxon>
        <taxon>campanulids</taxon>
        <taxon>Asterales</taxon>
        <taxon>Asteraceae</taxon>
        <taxon>Asteroideae</taxon>
        <taxon>Anthemideae</taxon>
        <taxon>Anthemidinae</taxon>
        <taxon>Tanacetum</taxon>
    </lineage>
</organism>
<comment type="caution">
    <text evidence="2">The sequence shown here is derived from an EMBL/GenBank/DDBJ whole genome shotgun (WGS) entry which is preliminary data.</text>
</comment>